<dbReference type="GO" id="GO:0140359">
    <property type="term" value="F:ABC-type transporter activity"/>
    <property type="evidence" value="ECO:0007669"/>
    <property type="project" value="InterPro"/>
</dbReference>
<dbReference type="OrthoDB" id="9811522at2"/>
<keyword evidence="3 6" id="KW-0812">Transmembrane</keyword>
<keyword evidence="9" id="KW-1185">Reference proteome</keyword>
<dbReference type="AlphaFoldDB" id="A0A1G6H6H9"/>
<dbReference type="Pfam" id="PF12698">
    <property type="entry name" value="ABC2_membrane_3"/>
    <property type="match status" value="1"/>
</dbReference>
<evidence type="ECO:0000256" key="2">
    <source>
        <dbReference type="ARBA" id="ARBA00022475"/>
    </source>
</evidence>
<feature type="transmembrane region" description="Helical" evidence="6">
    <location>
        <begin position="278"/>
        <end position="299"/>
    </location>
</feature>
<feature type="domain" description="ABC-2 type transporter transmembrane" evidence="7">
    <location>
        <begin position="32"/>
        <end position="385"/>
    </location>
</feature>
<evidence type="ECO:0000256" key="6">
    <source>
        <dbReference type="SAM" id="Phobius"/>
    </source>
</evidence>
<proteinExistence type="predicted"/>
<name>A0A1G6H6H9_9BACT</name>
<dbReference type="InterPro" id="IPR051449">
    <property type="entry name" value="ABC-2_transporter_component"/>
</dbReference>
<feature type="transmembrane region" description="Helical" evidence="6">
    <location>
        <begin position="193"/>
        <end position="219"/>
    </location>
</feature>
<feature type="transmembrane region" description="Helical" evidence="6">
    <location>
        <begin position="240"/>
        <end position="266"/>
    </location>
</feature>
<feature type="transmembrane region" description="Helical" evidence="6">
    <location>
        <begin position="29"/>
        <end position="49"/>
    </location>
</feature>
<keyword evidence="2" id="KW-1003">Cell membrane</keyword>
<evidence type="ECO:0000256" key="3">
    <source>
        <dbReference type="ARBA" id="ARBA00022692"/>
    </source>
</evidence>
<evidence type="ECO:0000313" key="9">
    <source>
        <dbReference type="Proteomes" id="UP000199452"/>
    </source>
</evidence>
<dbReference type="Gene3D" id="3.40.1710.10">
    <property type="entry name" value="abc type-2 transporter like domain"/>
    <property type="match status" value="1"/>
</dbReference>
<dbReference type="Proteomes" id="UP000199452">
    <property type="component" value="Unassembled WGS sequence"/>
</dbReference>
<keyword evidence="4 6" id="KW-1133">Transmembrane helix</keyword>
<evidence type="ECO:0000256" key="5">
    <source>
        <dbReference type="ARBA" id="ARBA00023136"/>
    </source>
</evidence>
<evidence type="ECO:0000256" key="4">
    <source>
        <dbReference type="ARBA" id="ARBA00022989"/>
    </source>
</evidence>
<keyword evidence="5 6" id="KW-0472">Membrane</keyword>
<accession>A0A1G6H6H9</accession>
<reference evidence="8 9" key="1">
    <citation type="submission" date="2016-09" db="EMBL/GenBank/DDBJ databases">
        <authorList>
            <person name="Capua I."/>
            <person name="De Benedictis P."/>
            <person name="Joannis T."/>
            <person name="Lombin L.H."/>
            <person name="Cattoli G."/>
        </authorList>
    </citation>
    <scope>NUCLEOTIDE SEQUENCE [LARGE SCALE GENOMIC DNA]</scope>
    <source>
        <strain evidence="8 9">A7P-90m</strain>
    </source>
</reference>
<dbReference type="InterPro" id="IPR013525">
    <property type="entry name" value="ABC2_TM"/>
</dbReference>
<comment type="subcellular location">
    <subcellularLocation>
        <location evidence="1">Cell membrane</location>
        <topology evidence="1">Multi-pass membrane protein</topology>
    </subcellularLocation>
</comment>
<dbReference type="EMBL" id="FMYP01000007">
    <property type="protein sequence ID" value="SDB89774.1"/>
    <property type="molecule type" value="Genomic_DNA"/>
</dbReference>
<evidence type="ECO:0000256" key="1">
    <source>
        <dbReference type="ARBA" id="ARBA00004651"/>
    </source>
</evidence>
<feature type="transmembrane region" description="Helical" evidence="6">
    <location>
        <begin position="370"/>
        <end position="388"/>
    </location>
</feature>
<protein>
    <submittedName>
        <fullName evidence="8">ABC-2 type transport system permease protein</fullName>
    </submittedName>
</protein>
<dbReference type="PANTHER" id="PTHR30294:SF46">
    <property type="entry name" value="ABC TRANSPORTER PERMEASE"/>
    <property type="match status" value="1"/>
</dbReference>
<gene>
    <name evidence="8" type="ORF">SAMN05216323_100769</name>
</gene>
<dbReference type="RefSeq" id="WP_125869752.1">
    <property type="nucleotide sequence ID" value="NZ_FMYP01000007.1"/>
</dbReference>
<dbReference type="PANTHER" id="PTHR30294">
    <property type="entry name" value="MEMBRANE COMPONENT OF ABC TRANSPORTER YHHJ-RELATED"/>
    <property type="match status" value="1"/>
</dbReference>
<feature type="transmembrane region" description="Helical" evidence="6">
    <location>
        <begin position="311"/>
        <end position="330"/>
    </location>
</feature>
<sequence length="405" mass="45692">MKRFHKIYKGFDHLAFFYREEFKNIFSDAGVLLIFVGAVLIYPVLYGYVYAKEVVKEVPVALVDQSKTSESRLLARMVDASEFIRLAEKPNSLAEAENLFYQGKVHGVIVIPSEFSKDILSGRQTRVSVYCDAAYFLYYKQVFKGASFAVGTYSAGVEIKKLMAKGVPVDQAMNKREPIPVITNALYNPSEGYASYVMLGVLALVLQQTLLIGIGMLGGTTRERKRFHFLIPVGNKKGGSIPIVLGKAAAYLTIYIANAIYALGIMPKVFNYAHRADIFSMILFLLPFLLSIIFLAMALSSLYKNREHSMLILVFTSIPFIFFTGISWPYEALPIWIKAIAQFIPSTPGVRGILKLNLMGAPFSSVLKDWIHLWILTIGYFTFACFMTKRFIKRRQLEMDNTTEE</sequence>
<organism evidence="8 9">
    <name type="scientific">Williamwhitmania taraxaci</name>
    <dbReference type="NCBI Taxonomy" id="1640674"/>
    <lineage>
        <taxon>Bacteria</taxon>
        <taxon>Pseudomonadati</taxon>
        <taxon>Bacteroidota</taxon>
        <taxon>Bacteroidia</taxon>
        <taxon>Bacteroidales</taxon>
        <taxon>Williamwhitmaniaceae</taxon>
        <taxon>Williamwhitmania</taxon>
    </lineage>
</organism>
<dbReference type="GO" id="GO:0005886">
    <property type="term" value="C:plasma membrane"/>
    <property type="evidence" value="ECO:0007669"/>
    <property type="project" value="UniProtKB-SubCell"/>
</dbReference>
<evidence type="ECO:0000259" key="7">
    <source>
        <dbReference type="Pfam" id="PF12698"/>
    </source>
</evidence>
<dbReference type="STRING" id="1640674.SAMN05216323_100769"/>
<evidence type="ECO:0000313" key="8">
    <source>
        <dbReference type="EMBL" id="SDB89774.1"/>
    </source>
</evidence>